<keyword evidence="11" id="KW-1185">Reference proteome</keyword>
<evidence type="ECO:0000256" key="8">
    <source>
        <dbReference type="SAM" id="MobiDB-lite"/>
    </source>
</evidence>
<keyword evidence="2" id="KW-0812">Transmembrane</keyword>
<proteinExistence type="predicted"/>
<dbReference type="AlphaFoldDB" id="A0A1B2JBM7"/>
<feature type="compositionally biased region" description="Basic and acidic residues" evidence="8">
    <location>
        <begin position="49"/>
        <end position="58"/>
    </location>
</feature>
<sequence>MVQILRGPVFRTTVLVGRGLLRSNIRPVHLLGIRFQSNLKPSPPVSTIKDVEAQKPKEPPLAGQSKDLKHVTETALVEPEKKLTLWEKVKHEANHYWDGTKLLGYEIKISFKLLCKLAGGYELSRREHSQLTRTTTDLLRLIPFSVFVLIPFAELLLPVALKLFPNLLPSTYESKAERNKKRKSLLDTRNKTSKFIRKTVQESGINLPKQVTEDEKKDFVSFFKSIQEPGERPSTEQIIRIARRFKNDQVLDNLSRPQLMAMARYMNLRPFGTDEILRYQIRYKLLQIIKDDRAIDYEGVESLSIQELQSACASRGIKTVGASPARLRDDLKIWLDLRLRQKIPSTLLILSSTFTYGDHADDLDNYYDALLAVLSSIPDEVYNVAKLELADQDNKLKLNVLKEQDELIKEERQQSKSQRRSTPIKDDIKLDEYEEVKEDEVKDDVKEDAVEGKKEDTKEQAKEEPKENLSEEAKDEASAQSKEEVKAPRKDDTVIESKGQPQTADKKQ</sequence>
<feature type="compositionally biased region" description="Basic and acidic residues" evidence="8">
    <location>
        <begin position="439"/>
        <end position="495"/>
    </location>
</feature>
<dbReference type="InterPro" id="IPR044202">
    <property type="entry name" value="LETM1/MDM38-like"/>
</dbReference>
<dbReference type="PROSITE" id="PS51758">
    <property type="entry name" value="LETM1_RBD"/>
    <property type="match status" value="1"/>
</dbReference>
<dbReference type="Proteomes" id="UP000094565">
    <property type="component" value="Chromosome 2"/>
</dbReference>
<keyword evidence="5 7" id="KW-0496">Mitochondrion</keyword>
<dbReference type="PANTHER" id="PTHR14009:SF1">
    <property type="entry name" value="MITOCHONDRIAL PROTON_CALCIUM EXCHANGER PROTEIN"/>
    <property type="match status" value="1"/>
</dbReference>
<feature type="region of interest" description="Disordered" evidence="8">
    <location>
        <begin position="409"/>
        <end position="508"/>
    </location>
</feature>
<evidence type="ECO:0000256" key="2">
    <source>
        <dbReference type="ARBA" id="ARBA00022692"/>
    </source>
</evidence>
<keyword evidence="6" id="KW-0472">Membrane</keyword>
<gene>
    <name evidence="10" type="primary">MDM38</name>
    <name evidence="10" type="ORF">ATY40_BA7502695</name>
</gene>
<dbReference type="GO" id="GO:0043022">
    <property type="term" value="F:ribosome binding"/>
    <property type="evidence" value="ECO:0007669"/>
    <property type="project" value="InterPro"/>
</dbReference>
<dbReference type="InterPro" id="IPR033122">
    <property type="entry name" value="LETM1-like_RBD"/>
</dbReference>
<feature type="region of interest" description="Disordered" evidence="8">
    <location>
        <begin position="44"/>
        <end position="65"/>
    </location>
</feature>
<evidence type="ECO:0000256" key="1">
    <source>
        <dbReference type="ARBA" id="ARBA00004434"/>
    </source>
</evidence>
<evidence type="ECO:0000256" key="6">
    <source>
        <dbReference type="ARBA" id="ARBA00023136"/>
    </source>
</evidence>
<reference evidence="10 11" key="1">
    <citation type="submission" date="2016-02" db="EMBL/GenBank/DDBJ databases">
        <title>Comparative genomic and transcriptomic foundation for Pichia pastoris.</title>
        <authorList>
            <person name="Love K.R."/>
            <person name="Shah K.A."/>
            <person name="Whittaker C.A."/>
            <person name="Wu J."/>
            <person name="Bartlett M.C."/>
            <person name="Ma D."/>
            <person name="Leeson R.L."/>
            <person name="Priest M."/>
            <person name="Young S.K."/>
            <person name="Love J.C."/>
        </authorList>
    </citation>
    <scope>NUCLEOTIDE SEQUENCE [LARGE SCALE GENOMIC DNA]</scope>
    <source>
        <strain evidence="10 11">ATCC 28485</strain>
    </source>
</reference>
<dbReference type="GO" id="GO:0030003">
    <property type="term" value="P:intracellular monoatomic cation homeostasis"/>
    <property type="evidence" value="ECO:0007669"/>
    <property type="project" value="TreeGrafter"/>
</dbReference>
<keyword evidence="4" id="KW-1133">Transmembrane helix</keyword>
<evidence type="ECO:0000256" key="7">
    <source>
        <dbReference type="PROSITE-ProRule" id="PRU01094"/>
    </source>
</evidence>
<dbReference type="PANTHER" id="PTHR14009">
    <property type="entry name" value="LEUCINE ZIPPER-EF-HAND CONTAINING TRANSMEMBRANE PROTEIN"/>
    <property type="match status" value="1"/>
</dbReference>
<comment type="subcellular location">
    <subcellularLocation>
        <location evidence="1">Mitochondrion inner membrane</location>
        <topology evidence="1">Single-pass membrane protein</topology>
    </subcellularLocation>
</comment>
<dbReference type="OrthoDB" id="275278at2759"/>
<accession>A0A1B2JBM7</accession>
<evidence type="ECO:0000256" key="5">
    <source>
        <dbReference type="ARBA" id="ARBA00023128"/>
    </source>
</evidence>
<keyword evidence="3" id="KW-0999">Mitochondrion inner membrane</keyword>
<dbReference type="GO" id="GO:0005743">
    <property type="term" value="C:mitochondrial inner membrane"/>
    <property type="evidence" value="ECO:0007669"/>
    <property type="project" value="UniProtKB-SubCell"/>
</dbReference>
<evidence type="ECO:0000256" key="3">
    <source>
        <dbReference type="ARBA" id="ARBA00022792"/>
    </source>
</evidence>
<protein>
    <submittedName>
        <fullName evidence="10">BA75_02695T0</fullName>
    </submittedName>
</protein>
<evidence type="ECO:0000259" key="9">
    <source>
        <dbReference type="PROSITE" id="PS51758"/>
    </source>
</evidence>
<dbReference type="EMBL" id="CP014585">
    <property type="protein sequence ID" value="ANZ75331.1"/>
    <property type="molecule type" value="Genomic_DNA"/>
</dbReference>
<organism evidence="10 11">
    <name type="scientific">Komagataella pastoris</name>
    <name type="common">Yeast</name>
    <name type="synonym">Pichia pastoris</name>
    <dbReference type="NCBI Taxonomy" id="4922"/>
    <lineage>
        <taxon>Eukaryota</taxon>
        <taxon>Fungi</taxon>
        <taxon>Dikarya</taxon>
        <taxon>Ascomycota</taxon>
        <taxon>Saccharomycotina</taxon>
        <taxon>Pichiomycetes</taxon>
        <taxon>Pichiales</taxon>
        <taxon>Pichiaceae</taxon>
        <taxon>Komagataella</taxon>
    </lineage>
</organism>
<dbReference type="Pfam" id="PF07766">
    <property type="entry name" value="LETM1_RBD"/>
    <property type="match status" value="1"/>
</dbReference>
<evidence type="ECO:0000313" key="11">
    <source>
        <dbReference type="Proteomes" id="UP000094565"/>
    </source>
</evidence>
<feature type="domain" description="Letm1 RBD" evidence="9">
    <location>
        <begin position="184"/>
        <end position="379"/>
    </location>
</feature>
<name>A0A1B2JBM7_PICPA</name>
<evidence type="ECO:0000313" key="10">
    <source>
        <dbReference type="EMBL" id="ANZ75331.1"/>
    </source>
</evidence>
<evidence type="ECO:0000256" key="4">
    <source>
        <dbReference type="ARBA" id="ARBA00022989"/>
    </source>
</evidence>
<feature type="compositionally biased region" description="Polar residues" evidence="8">
    <location>
        <begin position="499"/>
        <end position="508"/>
    </location>
</feature>